<keyword evidence="4 7" id="KW-0812">Transmembrane</keyword>
<keyword evidence="3" id="KW-1003">Cell membrane</keyword>
<feature type="transmembrane region" description="Helical" evidence="7">
    <location>
        <begin position="75"/>
        <end position="95"/>
    </location>
</feature>
<keyword evidence="5 7" id="KW-1133">Transmembrane helix</keyword>
<keyword evidence="2 7" id="KW-0813">Transport</keyword>
<evidence type="ECO:0000256" key="5">
    <source>
        <dbReference type="ARBA" id="ARBA00022989"/>
    </source>
</evidence>
<feature type="transmembrane region" description="Helical" evidence="7">
    <location>
        <begin position="230"/>
        <end position="249"/>
    </location>
</feature>
<dbReference type="EMBL" id="FNZM01000013">
    <property type="protein sequence ID" value="SEK02993.1"/>
    <property type="molecule type" value="Genomic_DNA"/>
</dbReference>
<dbReference type="Gene3D" id="1.10.3720.10">
    <property type="entry name" value="MetI-like"/>
    <property type="match status" value="1"/>
</dbReference>
<sequence length="324" mass="35230">MSGEPCLAKSCKPSCHASRQVGHAANRMEGFLPTVISVHLHHGTDMADVTSSSHRDFSPSRAASLFSGDRFYNRLSWAIPILILAIWEFAARVGWIEPQVLPSPSSVAETAWNLARSGDLFVHLGVSLLRALTGFLIGGTIGLALGVLVGFSRLAQALFDRSIQMVRAIPFLAMLPLVIVWFGVGEGAKIFLVALAVLFPVYINTMLGIRQIDPKLMELAKVIGMKWPAVVRRIILPGAMPAILTGVRYALAHAWLALVIAETLATTKGIGFFAMDAREFLQTNVIVLTMIIYAIIGVVADALVRALETRFLSWHANYTKGEKA</sequence>
<dbReference type="SUPFAM" id="SSF161098">
    <property type="entry name" value="MetI-like"/>
    <property type="match status" value="1"/>
</dbReference>
<protein>
    <submittedName>
        <fullName evidence="9">Sulfonate transport system permease protein</fullName>
    </submittedName>
</protein>
<dbReference type="InterPro" id="IPR000515">
    <property type="entry name" value="MetI-like"/>
</dbReference>
<dbReference type="Proteomes" id="UP000183529">
    <property type="component" value="Unassembled WGS sequence"/>
</dbReference>
<name>A0AAQ1GJ78_9BURK</name>
<evidence type="ECO:0000259" key="8">
    <source>
        <dbReference type="PROSITE" id="PS50928"/>
    </source>
</evidence>
<reference evidence="9 10" key="1">
    <citation type="submission" date="2016-10" db="EMBL/GenBank/DDBJ databases">
        <authorList>
            <person name="Varghese N."/>
            <person name="Submissions S."/>
        </authorList>
    </citation>
    <scope>NUCLEOTIDE SEQUENCE [LARGE SCALE GENOMIC DNA]</scope>
    <source>
        <strain evidence="9 10">LMG 22274</strain>
    </source>
</reference>
<dbReference type="GO" id="GO:0005886">
    <property type="term" value="C:plasma membrane"/>
    <property type="evidence" value="ECO:0007669"/>
    <property type="project" value="UniProtKB-SubCell"/>
</dbReference>
<evidence type="ECO:0000256" key="7">
    <source>
        <dbReference type="RuleBase" id="RU363032"/>
    </source>
</evidence>
<proteinExistence type="inferred from homology"/>
<evidence type="ECO:0000256" key="1">
    <source>
        <dbReference type="ARBA" id="ARBA00004651"/>
    </source>
</evidence>
<dbReference type="AlphaFoldDB" id="A0AAQ1GJ78"/>
<comment type="caution">
    <text evidence="9">The sequence shown here is derived from an EMBL/GenBank/DDBJ whole genome shotgun (WGS) entry which is preliminary data.</text>
</comment>
<dbReference type="GO" id="GO:0042918">
    <property type="term" value="P:alkanesulfonate transmembrane transport"/>
    <property type="evidence" value="ECO:0007669"/>
    <property type="project" value="UniProtKB-ARBA"/>
</dbReference>
<evidence type="ECO:0000256" key="6">
    <source>
        <dbReference type="ARBA" id="ARBA00023136"/>
    </source>
</evidence>
<dbReference type="FunFam" id="1.10.3720.10:FF:000003">
    <property type="entry name" value="Aliphatic sulfonate ABC transporter permease"/>
    <property type="match status" value="1"/>
</dbReference>
<evidence type="ECO:0000313" key="10">
    <source>
        <dbReference type="Proteomes" id="UP000183529"/>
    </source>
</evidence>
<dbReference type="PANTHER" id="PTHR30151">
    <property type="entry name" value="ALKANE SULFONATE ABC TRANSPORTER-RELATED, MEMBRANE SUBUNIT"/>
    <property type="match status" value="1"/>
</dbReference>
<dbReference type="PANTHER" id="PTHR30151:SF38">
    <property type="entry name" value="ALIPHATIC SULFONATES TRANSPORT PERMEASE PROTEIN SSUC-RELATED"/>
    <property type="match status" value="1"/>
</dbReference>
<evidence type="ECO:0000256" key="4">
    <source>
        <dbReference type="ARBA" id="ARBA00022692"/>
    </source>
</evidence>
<evidence type="ECO:0000313" key="9">
    <source>
        <dbReference type="EMBL" id="SEK02993.1"/>
    </source>
</evidence>
<comment type="similarity">
    <text evidence="7">Belongs to the binding-protein-dependent transport system permease family.</text>
</comment>
<feature type="transmembrane region" description="Helical" evidence="7">
    <location>
        <begin position="285"/>
        <end position="304"/>
    </location>
</feature>
<feature type="transmembrane region" description="Helical" evidence="7">
    <location>
        <begin position="131"/>
        <end position="154"/>
    </location>
</feature>
<gene>
    <name evidence="9" type="ORF">SAMN05216550_113246</name>
</gene>
<feature type="domain" description="ABC transmembrane type-1" evidence="8">
    <location>
        <begin position="124"/>
        <end position="304"/>
    </location>
</feature>
<dbReference type="Pfam" id="PF00528">
    <property type="entry name" value="BPD_transp_1"/>
    <property type="match status" value="1"/>
</dbReference>
<organism evidence="9 10">
    <name type="scientific">Paraburkholderia tropica</name>
    <dbReference type="NCBI Taxonomy" id="92647"/>
    <lineage>
        <taxon>Bacteria</taxon>
        <taxon>Pseudomonadati</taxon>
        <taxon>Pseudomonadota</taxon>
        <taxon>Betaproteobacteria</taxon>
        <taxon>Burkholderiales</taxon>
        <taxon>Burkholderiaceae</taxon>
        <taxon>Paraburkholderia</taxon>
    </lineage>
</organism>
<evidence type="ECO:0000256" key="2">
    <source>
        <dbReference type="ARBA" id="ARBA00022448"/>
    </source>
</evidence>
<evidence type="ECO:0000256" key="3">
    <source>
        <dbReference type="ARBA" id="ARBA00022475"/>
    </source>
</evidence>
<dbReference type="CDD" id="cd06261">
    <property type="entry name" value="TM_PBP2"/>
    <property type="match status" value="1"/>
</dbReference>
<dbReference type="PROSITE" id="PS50928">
    <property type="entry name" value="ABC_TM1"/>
    <property type="match status" value="1"/>
</dbReference>
<accession>A0AAQ1GJ78</accession>
<dbReference type="InterPro" id="IPR035906">
    <property type="entry name" value="MetI-like_sf"/>
</dbReference>
<comment type="subcellular location">
    <subcellularLocation>
        <location evidence="1 7">Cell membrane</location>
        <topology evidence="1 7">Multi-pass membrane protein</topology>
    </subcellularLocation>
</comment>
<feature type="transmembrane region" description="Helical" evidence="7">
    <location>
        <begin position="166"/>
        <end position="184"/>
    </location>
</feature>
<keyword evidence="6 7" id="KW-0472">Membrane</keyword>
<feature type="transmembrane region" description="Helical" evidence="7">
    <location>
        <begin position="190"/>
        <end position="209"/>
    </location>
</feature>